<evidence type="ECO:0000313" key="10">
    <source>
        <dbReference type="Proteomes" id="UP000219467"/>
    </source>
</evidence>
<feature type="transmembrane region" description="Helical" evidence="7">
    <location>
        <begin position="236"/>
        <end position="254"/>
    </location>
</feature>
<dbReference type="EMBL" id="OAOQ01000009">
    <property type="protein sequence ID" value="SNX71289.1"/>
    <property type="molecule type" value="Genomic_DNA"/>
</dbReference>
<comment type="similarity">
    <text evidence="2">Belongs to the acyltransferase 3 family.</text>
</comment>
<evidence type="ECO:0000256" key="6">
    <source>
        <dbReference type="ARBA" id="ARBA00023136"/>
    </source>
</evidence>
<feature type="transmembrane region" description="Helical" evidence="7">
    <location>
        <begin position="296"/>
        <end position="313"/>
    </location>
</feature>
<sequence length="319" mass="35494">MPALADRPPLRNLSLDGFKIVMAAMVIGLHAGFLRDVDPTAASYFTNCLFRIAVPTFFVINGYYLERQLDGGTLRWAGRMALLYAVWMALYAPLWWPGALHSQAFRTEIALFGFYHLWYLLALLLAGLMVAALRRGGGSSRRLAVLGGVTFLGGVAIQYAGNFHLVPHEGVDGLLNSVHTYRNFLLMGFPFVVMGVLVARHEDRLPRRPLPWAIAALALLTLEWAVNYAVNAQNSVFEVYLSLVLLCPLLFLAVRNWRVMGRSRTIGLFATAVYLLHVWVLHFTYDVEMGDTLRTVIGLVVTAALAPLVVLANRRLPLL</sequence>
<dbReference type="GO" id="GO:0005886">
    <property type="term" value="C:plasma membrane"/>
    <property type="evidence" value="ECO:0007669"/>
    <property type="project" value="UniProtKB-SubCell"/>
</dbReference>
<dbReference type="InterPro" id="IPR002656">
    <property type="entry name" value="Acyl_transf_3_dom"/>
</dbReference>
<evidence type="ECO:0000256" key="7">
    <source>
        <dbReference type="SAM" id="Phobius"/>
    </source>
</evidence>
<evidence type="ECO:0000259" key="8">
    <source>
        <dbReference type="Pfam" id="PF01757"/>
    </source>
</evidence>
<organism evidence="9 10">
    <name type="scientific">Cereibacter ovatus</name>
    <dbReference type="NCBI Taxonomy" id="439529"/>
    <lineage>
        <taxon>Bacteria</taxon>
        <taxon>Pseudomonadati</taxon>
        <taxon>Pseudomonadota</taxon>
        <taxon>Alphaproteobacteria</taxon>
        <taxon>Rhodobacterales</taxon>
        <taxon>Paracoccaceae</taxon>
        <taxon>Cereibacter</taxon>
    </lineage>
</organism>
<evidence type="ECO:0000256" key="1">
    <source>
        <dbReference type="ARBA" id="ARBA00004651"/>
    </source>
</evidence>
<keyword evidence="5 7" id="KW-1133">Transmembrane helix</keyword>
<name>A0A285CUM1_9RHOB</name>
<feature type="transmembrane region" description="Helical" evidence="7">
    <location>
        <begin position="109"/>
        <end position="131"/>
    </location>
</feature>
<dbReference type="Pfam" id="PF01757">
    <property type="entry name" value="Acyl_transf_3"/>
    <property type="match status" value="1"/>
</dbReference>
<keyword evidence="4 7" id="KW-0812">Transmembrane</keyword>
<evidence type="ECO:0000256" key="4">
    <source>
        <dbReference type="ARBA" id="ARBA00022692"/>
    </source>
</evidence>
<dbReference type="Proteomes" id="UP000219467">
    <property type="component" value="Unassembled WGS sequence"/>
</dbReference>
<evidence type="ECO:0000313" key="9">
    <source>
        <dbReference type="EMBL" id="SNX71289.1"/>
    </source>
</evidence>
<dbReference type="GO" id="GO:0016413">
    <property type="term" value="F:O-acetyltransferase activity"/>
    <property type="evidence" value="ECO:0007669"/>
    <property type="project" value="TreeGrafter"/>
</dbReference>
<dbReference type="PANTHER" id="PTHR40074:SF2">
    <property type="entry name" value="O-ACETYLTRANSFERASE WECH"/>
    <property type="match status" value="1"/>
</dbReference>
<reference evidence="10" key="1">
    <citation type="submission" date="2017-08" db="EMBL/GenBank/DDBJ databases">
        <authorList>
            <person name="Varghese N."/>
            <person name="Submissions S."/>
        </authorList>
    </citation>
    <scope>NUCLEOTIDE SEQUENCE [LARGE SCALE GENOMIC DNA]</scope>
    <source>
        <strain evidence="10">JA234</strain>
    </source>
</reference>
<keyword evidence="9" id="KW-0808">Transferase</keyword>
<dbReference type="RefSeq" id="WP_235840976.1">
    <property type="nucleotide sequence ID" value="NZ_OAOQ01000009.1"/>
</dbReference>
<feature type="transmembrane region" description="Helical" evidence="7">
    <location>
        <begin position="210"/>
        <end position="230"/>
    </location>
</feature>
<feature type="domain" description="Acyltransferase 3" evidence="8">
    <location>
        <begin position="13"/>
        <end position="308"/>
    </location>
</feature>
<evidence type="ECO:0000256" key="5">
    <source>
        <dbReference type="ARBA" id="ARBA00022989"/>
    </source>
</evidence>
<keyword evidence="10" id="KW-1185">Reference proteome</keyword>
<feature type="transmembrane region" description="Helical" evidence="7">
    <location>
        <begin position="44"/>
        <end position="64"/>
    </location>
</feature>
<evidence type="ECO:0000256" key="2">
    <source>
        <dbReference type="ARBA" id="ARBA00007400"/>
    </source>
</evidence>
<gene>
    <name evidence="9" type="ORF">SAMN05878503_10969</name>
</gene>
<accession>A0A285CUM1</accession>
<dbReference type="PANTHER" id="PTHR40074">
    <property type="entry name" value="O-ACETYLTRANSFERASE WECH"/>
    <property type="match status" value="1"/>
</dbReference>
<keyword evidence="3" id="KW-1003">Cell membrane</keyword>
<dbReference type="GO" id="GO:0009246">
    <property type="term" value="P:enterobacterial common antigen biosynthetic process"/>
    <property type="evidence" value="ECO:0007669"/>
    <property type="project" value="TreeGrafter"/>
</dbReference>
<keyword evidence="6 7" id="KW-0472">Membrane</keyword>
<dbReference type="AlphaFoldDB" id="A0A285CUM1"/>
<evidence type="ECO:0000256" key="3">
    <source>
        <dbReference type="ARBA" id="ARBA00022475"/>
    </source>
</evidence>
<feature type="transmembrane region" description="Helical" evidence="7">
    <location>
        <begin position="76"/>
        <end position="97"/>
    </location>
</feature>
<keyword evidence="9" id="KW-0012">Acyltransferase</keyword>
<feature type="transmembrane region" description="Helical" evidence="7">
    <location>
        <begin position="143"/>
        <end position="161"/>
    </location>
</feature>
<feature type="transmembrane region" description="Helical" evidence="7">
    <location>
        <begin position="181"/>
        <end position="198"/>
    </location>
</feature>
<feature type="transmembrane region" description="Helical" evidence="7">
    <location>
        <begin position="266"/>
        <end position="284"/>
    </location>
</feature>
<feature type="transmembrane region" description="Helical" evidence="7">
    <location>
        <begin position="12"/>
        <end position="32"/>
    </location>
</feature>
<protein>
    <submittedName>
        <fullName evidence="9">Surface polysaccharide O-acyltransferase-like enzyme</fullName>
    </submittedName>
</protein>
<comment type="subcellular location">
    <subcellularLocation>
        <location evidence="1">Cell membrane</location>
        <topology evidence="1">Multi-pass membrane protein</topology>
    </subcellularLocation>
</comment>
<proteinExistence type="inferred from homology"/>